<evidence type="ECO:0000256" key="3">
    <source>
        <dbReference type="ARBA" id="ARBA00022737"/>
    </source>
</evidence>
<dbReference type="STRING" id="8496.A0A151LZP2"/>
<keyword evidence="3" id="KW-0677">Repeat</keyword>
<dbReference type="InterPro" id="IPR013164">
    <property type="entry name" value="Cadherin_N"/>
</dbReference>
<dbReference type="GO" id="GO:0005509">
    <property type="term" value="F:calcium ion binding"/>
    <property type="evidence" value="ECO:0007669"/>
    <property type="project" value="UniProtKB-UniRule"/>
</dbReference>
<evidence type="ECO:0000313" key="12">
    <source>
        <dbReference type="Proteomes" id="UP000050525"/>
    </source>
</evidence>
<dbReference type="GO" id="GO:0007156">
    <property type="term" value="P:homophilic cell adhesion via plasma membrane adhesion molecules"/>
    <property type="evidence" value="ECO:0007669"/>
    <property type="project" value="InterPro"/>
</dbReference>
<name>A0A151LZP2_ALLMI</name>
<evidence type="ECO:0000256" key="8">
    <source>
        <dbReference type="ARBA" id="ARBA00023180"/>
    </source>
</evidence>
<comment type="caution">
    <text evidence="11">The sequence shown here is derived from an EMBL/GenBank/DDBJ whole genome shotgun (WGS) entry which is preliminary data.</text>
</comment>
<dbReference type="FunFam" id="2.60.40.60:FF:000018">
    <property type="entry name" value="Protocadherin gamma c3"/>
    <property type="match status" value="1"/>
</dbReference>
<dbReference type="InterPro" id="IPR015919">
    <property type="entry name" value="Cadherin-like_sf"/>
</dbReference>
<dbReference type="Proteomes" id="UP000050525">
    <property type="component" value="Unassembled WGS sequence"/>
</dbReference>
<comment type="subcellular location">
    <subcellularLocation>
        <location evidence="1">Membrane</location>
        <topology evidence="1">Single-pass membrane protein</topology>
    </subcellularLocation>
</comment>
<organism evidence="11 12">
    <name type="scientific">Alligator mississippiensis</name>
    <name type="common">American alligator</name>
    <dbReference type="NCBI Taxonomy" id="8496"/>
    <lineage>
        <taxon>Eukaryota</taxon>
        <taxon>Metazoa</taxon>
        <taxon>Chordata</taxon>
        <taxon>Craniata</taxon>
        <taxon>Vertebrata</taxon>
        <taxon>Euteleostomi</taxon>
        <taxon>Archelosauria</taxon>
        <taxon>Archosauria</taxon>
        <taxon>Crocodylia</taxon>
        <taxon>Alligatoridae</taxon>
        <taxon>Alligatorinae</taxon>
        <taxon>Alligator</taxon>
    </lineage>
</organism>
<keyword evidence="6" id="KW-1133">Transmembrane helix</keyword>
<dbReference type="PRINTS" id="PR00205">
    <property type="entry name" value="CADHERIN"/>
</dbReference>
<keyword evidence="2" id="KW-0812">Transmembrane</keyword>
<dbReference type="PANTHER" id="PTHR24028:SF234">
    <property type="entry name" value="PROTOCADHERIN GAMMA-A3"/>
    <property type="match status" value="1"/>
</dbReference>
<dbReference type="InterPro" id="IPR002126">
    <property type="entry name" value="Cadherin-like_dom"/>
</dbReference>
<dbReference type="FunFam" id="2.60.40.60:FF:000006">
    <property type="entry name" value="Protocadherin alpha 2"/>
    <property type="match status" value="1"/>
</dbReference>
<dbReference type="GO" id="GO:0005886">
    <property type="term" value="C:plasma membrane"/>
    <property type="evidence" value="ECO:0007669"/>
    <property type="project" value="InterPro"/>
</dbReference>
<dbReference type="EMBL" id="AKHW03006865">
    <property type="protein sequence ID" value="KYO17702.1"/>
    <property type="molecule type" value="Genomic_DNA"/>
</dbReference>
<dbReference type="PANTHER" id="PTHR24028">
    <property type="entry name" value="CADHERIN-87A"/>
    <property type="match status" value="1"/>
</dbReference>
<feature type="domain" description="Cadherin" evidence="10">
    <location>
        <begin position="96"/>
        <end position="204"/>
    </location>
</feature>
<evidence type="ECO:0000256" key="2">
    <source>
        <dbReference type="ARBA" id="ARBA00022692"/>
    </source>
</evidence>
<dbReference type="InterPro" id="IPR050174">
    <property type="entry name" value="Protocadherin/Cadherin-CA"/>
</dbReference>
<accession>A0A151LZP2</accession>
<dbReference type="PROSITE" id="PS50268">
    <property type="entry name" value="CADHERIN_2"/>
    <property type="match status" value="2"/>
</dbReference>
<evidence type="ECO:0000313" key="11">
    <source>
        <dbReference type="EMBL" id="KYO17702.1"/>
    </source>
</evidence>
<dbReference type="SMART" id="SM00112">
    <property type="entry name" value="CA"/>
    <property type="match status" value="2"/>
</dbReference>
<dbReference type="eggNOG" id="KOG3594">
    <property type="taxonomic scope" value="Eukaryota"/>
</dbReference>
<evidence type="ECO:0000256" key="4">
    <source>
        <dbReference type="ARBA" id="ARBA00022837"/>
    </source>
</evidence>
<evidence type="ECO:0000256" key="6">
    <source>
        <dbReference type="ARBA" id="ARBA00022989"/>
    </source>
</evidence>
<evidence type="ECO:0000256" key="1">
    <source>
        <dbReference type="ARBA" id="ARBA00004167"/>
    </source>
</evidence>
<gene>
    <name evidence="11" type="ORF">Y1Q_0016235</name>
</gene>
<dbReference type="Gene3D" id="2.60.40.60">
    <property type="entry name" value="Cadherins"/>
    <property type="match status" value="3"/>
</dbReference>
<evidence type="ECO:0000256" key="9">
    <source>
        <dbReference type="PROSITE-ProRule" id="PRU00043"/>
    </source>
</evidence>
<dbReference type="Pfam" id="PF08266">
    <property type="entry name" value="Cadherin_2"/>
    <property type="match status" value="1"/>
</dbReference>
<keyword evidence="5" id="KW-0130">Cell adhesion</keyword>
<reference evidence="11 12" key="1">
    <citation type="journal article" date="2012" name="Genome Biol.">
        <title>Sequencing three crocodilian genomes to illuminate the evolution of archosaurs and amniotes.</title>
        <authorList>
            <person name="St John J.A."/>
            <person name="Braun E.L."/>
            <person name="Isberg S.R."/>
            <person name="Miles L.G."/>
            <person name="Chong A.Y."/>
            <person name="Gongora J."/>
            <person name="Dalzell P."/>
            <person name="Moran C."/>
            <person name="Bed'hom B."/>
            <person name="Abzhanov A."/>
            <person name="Burgess S.C."/>
            <person name="Cooksey A.M."/>
            <person name="Castoe T.A."/>
            <person name="Crawford N.G."/>
            <person name="Densmore L.D."/>
            <person name="Drew J.C."/>
            <person name="Edwards S.V."/>
            <person name="Faircloth B.C."/>
            <person name="Fujita M.K."/>
            <person name="Greenwold M.J."/>
            <person name="Hoffmann F.G."/>
            <person name="Howard J.M."/>
            <person name="Iguchi T."/>
            <person name="Janes D.E."/>
            <person name="Khan S.Y."/>
            <person name="Kohno S."/>
            <person name="de Koning A.J."/>
            <person name="Lance S.L."/>
            <person name="McCarthy F.M."/>
            <person name="McCormack J.E."/>
            <person name="Merchant M.E."/>
            <person name="Peterson D.G."/>
            <person name="Pollock D.D."/>
            <person name="Pourmand N."/>
            <person name="Raney B.J."/>
            <person name="Roessler K.A."/>
            <person name="Sanford J.R."/>
            <person name="Sawyer R.H."/>
            <person name="Schmidt C.J."/>
            <person name="Triplett E.W."/>
            <person name="Tuberville T.D."/>
            <person name="Venegas-Anaya M."/>
            <person name="Howard J.T."/>
            <person name="Jarvis E.D."/>
            <person name="Guillette L.J.Jr."/>
            <person name="Glenn T.C."/>
            <person name="Green R.E."/>
            <person name="Ray D.A."/>
        </authorList>
    </citation>
    <scope>NUCLEOTIDE SEQUENCE [LARGE SCALE GENOMIC DNA]</scope>
    <source>
        <strain evidence="11">KSC_2009_1</strain>
    </source>
</reference>
<keyword evidence="7" id="KW-0472">Membrane</keyword>
<evidence type="ECO:0000256" key="7">
    <source>
        <dbReference type="ARBA" id="ARBA00023136"/>
    </source>
</evidence>
<sequence length="240" mass="26313">MQKGSFVGNIAQDLGLEAKALSERGVRVISRGRTQYFDLNVKSGHLITAERLDREQLCGRAEKCLLNCEVIVEHDMKMYGVEVEIVDINDNAPSFQTGEMELKVSETTAPGSRFPLRNAQDPDLGINSLQIYQLNSKELFSLNVQTGSDGIKYAELVLEKNLDREEQAAHDLILTATDGGDPVRSGTARIHVVVLDANDNAPVFSQPLYRVSVRENVPVGTTVATVKATDLDEGVNGEKK</sequence>
<evidence type="ECO:0000256" key="5">
    <source>
        <dbReference type="ARBA" id="ARBA00022889"/>
    </source>
</evidence>
<protein>
    <recommendedName>
        <fullName evidence="10">Cadherin domain-containing protein</fullName>
    </recommendedName>
</protein>
<proteinExistence type="predicted"/>
<keyword evidence="12" id="KW-1185">Reference proteome</keyword>
<evidence type="ECO:0000259" key="10">
    <source>
        <dbReference type="PROSITE" id="PS50268"/>
    </source>
</evidence>
<dbReference type="Pfam" id="PF00028">
    <property type="entry name" value="Cadherin"/>
    <property type="match status" value="1"/>
</dbReference>
<dbReference type="CDD" id="cd11304">
    <property type="entry name" value="Cadherin_repeat"/>
    <property type="match status" value="3"/>
</dbReference>
<dbReference type="AlphaFoldDB" id="A0A151LZP2"/>
<feature type="domain" description="Cadherin" evidence="10">
    <location>
        <begin position="36"/>
        <end position="95"/>
    </location>
</feature>
<keyword evidence="8" id="KW-0325">Glycoprotein</keyword>
<dbReference type="SUPFAM" id="SSF49313">
    <property type="entry name" value="Cadherin-like"/>
    <property type="match status" value="3"/>
</dbReference>
<dbReference type="PROSITE" id="PS00232">
    <property type="entry name" value="CADHERIN_1"/>
    <property type="match status" value="1"/>
</dbReference>
<keyword evidence="4 9" id="KW-0106">Calcium</keyword>
<dbReference type="InterPro" id="IPR020894">
    <property type="entry name" value="Cadherin_CS"/>
</dbReference>